<protein>
    <submittedName>
        <fullName evidence="3">Uncharacterized protein</fullName>
    </submittedName>
</protein>
<evidence type="ECO:0000313" key="4">
    <source>
        <dbReference type="Proteomes" id="UP000282087"/>
    </source>
</evidence>
<keyword evidence="2" id="KW-1133">Transmembrane helix</keyword>
<sequence>MTSSFFERLVLSLVLSTAVGICGYYYSKLVNRQSNGRRKSLAARRLATAPRQSLQKLQASGHWVALCGTAFDVTGDPFFDATCAGIYSSWVNHDVTYLLLQLGLAPDTKDDAKARASYLDRECQLDTLTGDDEETKRRRELIKEWFVRFHSRYEVVAQLSDRYVGVQWEALREELLPSDSGSGGKCPLGFGAKTVSKSTVSLKPEDLKNMRTISFQGRRYDVTNSKLFHPDGGKFAHFVGHDITYALAMQSMQVEDLDVAPEKSYTFEEQLLLERYRNIFARKLVLLEVDEEQSENGNKMDEANLHQLIERSDGIAQDECVELLKKALENATGDQVNAVCPRTMITPLQKAVEKHRLDLVEVLVRAGADTEERAALYDDETPLQMACRFRFDDIAAYLKTVTLGGN</sequence>
<proteinExistence type="predicted"/>
<dbReference type="EMBL" id="QLLG01000164">
    <property type="protein sequence ID" value="RMX67515.1"/>
    <property type="molecule type" value="Genomic_DNA"/>
</dbReference>
<evidence type="ECO:0000313" key="3">
    <source>
        <dbReference type="EMBL" id="RMX67515.1"/>
    </source>
</evidence>
<evidence type="ECO:0000256" key="2">
    <source>
        <dbReference type="SAM" id="Phobius"/>
    </source>
</evidence>
<gene>
    <name evidence="3" type="ORF">DD238_001446</name>
</gene>
<dbReference type="Proteomes" id="UP000282087">
    <property type="component" value="Unassembled WGS sequence"/>
</dbReference>
<dbReference type="PROSITE" id="PS50297">
    <property type="entry name" value="ANK_REP_REGION"/>
    <property type="match status" value="1"/>
</dbReference>
<dbReference type="Gene3D" id="1.25.40.20">
    <property type="entry name" value="Ankyrin repeat-containing domain"/>
    <property type="match status" value="1"/>
</dbReference>
<dbReference type="SUPFAM" id="SSF48403">
    <property type="entry name" value="Ankyrin repeat"/>
    <property type="match status" value="1"/>
</dbReference>
<evidence type="ECO:0000256" key="1">
    <source>
        <dbReference type="PROSITE-ProRule" id="PRU00023"/>
    </source>
</evidence>
<accession>A0A3M6VKK7</accession>
<dbReference type="InterPro" id="IPR036770">
    <property type="entry name" value="Ankyrin_rpt-contain_sf"/>
</dbReference>
<dbReference type="AlphaFoldDB" id="A0A3M6VKK7"/>
<keyword evidence="4" id="KW-1185">Reference proteome</keyword>
<comment type="caution">
    <text evidence="3">The sequence shown here is derived from an EMBL/GenBank/DDBJ whole genome shotgun (WGS) entry which is preliminary data.</text>
</comment>
<dbReference type="InterPro" id="IPR002110">
    <property type="entry name" value="Ankyrin_rpt"/>
</dbReference>
<dbReference type="PROSITE" id="PS50088">
    <property type="entry name" value="ANK_REPEAT"/>
    <property type="match status" value="1"/>
</dbReference>
<reference evidence="3 4" key="1">
    <citation type="submission" date="2018-06" db="EMBL/GenBank/DDBJ databases">
        <title>Comparative genomics of downy mildews reveals potential adaptations to biotrophy.</title>
        <authorList>
            <person name="Fletcher K."/>
            <person name="Klosterman S.J."/>
            <person name="Derevnina L."/>
            <person name="Martin F."/>
            <person name="Koike S."/>
            <person name="Reyes Chin-Wo S."/>
            <person name="Mou B."/>
            <person name="Michelmore R."/>
        </authorList>
    </citation>
    <scope>NUCLEOTIDE SEQUENCE [LARGE SCALE GENOMIC DNA]</scope>
    <source>
        <strain evidence="3 4">R14</strain>
    </source>
</reference>
<keyword evidence="2" id="KW-0472">Membrane</keyword>
<keyword evidence="2" id="KW-0812">Transmembrane</keyword>
<feature type="repeat" description="ANK" evidence="1">
    <location>
        <begin position="343"/>
        <end position="375"/>
    </location>
</feature>
<feature type="transmembrane region" description="Helical" evidence="2">
    <location>
        <begin position="9"/>
        <end position="27"/>
    </location>
</feature>
<dbReference type="InterPro" id="IPR036400">
    <property type="entry name" value="Cyt_B5-like_heme/steroid_sf"/>
</dbReference>
<organism evidence="3 4">
    <name type="scientific">Peronospora effusa</name>
    <dbReference type="NCBI Taxonomy" id="542832"/>
    <lineage>
        <taxon>Eukaryota</taxon>
        <taxon>Sar</taxon>
        <taxon>Stramenopiles</taxon>
        <taxon>Oomycota</taxon>
        <taxon>Peronosporomycetes</taxon>
        <taxon>Peronosporales</taxon>
        <taxon>Peronosporaceae</taxon>
        <taxon>Peronospora</taxon>
    </lineage>
</organism>
<dbReference type="VEuPathDB" id="FungiDB:DD237_001226"/>
<dbReference type="Gene3D" id="3.10.120.10">
    <property type="entry name" value="Cytochrome b5-like heme/steroid binding domain"/>
    <property type="match status" value="2"/>
</dbReference>
<dbReference type="SUPFAM" id="SSF55856">
    <property type="entry name" value="Cytochrome b5-like heme/steroid binding domain"/>
    <property type="match status" value="1"/>
</dbReference>
<keyword evidence="1" id="KW-0040">ANK repeat</keyword>
<name>A0A3M6VKK7_9STRA</name>